<protein>
    <submittedName>
        <fullName evidence="4">NADH:flavin oxidoreductase</fullName>
    </submittedName>
</protein>
<dbReference type="RefSeq" id="WP_310927050.1">
    <property type="nucleotide sequence ID" value="NZ_JAMQOQ010000001.1"/>
</dbReference>
<dbReference type="SUPFAM" id="SSF51395">
    <property type="entry name" value="FMN-linked oxidoreductases"/>
    <property type="match status" value="1"/>
</dbReference>
<evidence type="ECO:0000256" key="1">
    <source>
        <dbReference type="ARBA" id="ARBA00022630"/>
    </source>
</evidence>
<dbReference type="EMBL" id="JAMQOQ010000001">
    <property type="protein sequence ID" value="MDS0293230.1"/>
    <property type="molecule type" value="Genomic_DNA"/>
</dbReference>
<dbReference type="InterPro" id="IPR001155">
    <property type="entry name" value="OxRdtase_FMN_N"/>
</dbReference>
<dbReference type="InterPro" id="IPR013785">
    <property type="entry name" value="Aldolase_TIM"/>
</dbReference>
<dbReference type="Proteomes" id="UP001254813">
    <property type="component" value="Unassembled WGS sequence"/>
</dbReference>
<dbReference type="InterPro" id="IPR051799">
    <property type="entry name" value="NADH_flavin_oxidoreductase"/>
</dbReference>
<dbReference type="PANTHER" id="PTHR43656:SF2">
    <property type="entry name" value="BINDING OXIDOREDUCTASE, PUTATIVE (AFU_ORTHOLOGUE AFUA_2G08260)-RELATED"/>
    <property type="match status" value="1"/>
</dbReference>
<sequence length="439" mass="47264">MTRLDDPLRIGDVTVPNRLYRAPLLECAGNGPDAVSRLVAELEPAAAAGAGLICQGATIVRGEGGCAAPGMTRVHDDGFVAGLSRLTDAIHDHGARIAVQLEHGGLRSMETWHAGFRERNPDLGQLAVSEPPRLLRAMAATGFLEYDARVLSTDDAYELAADFGRAARRCVDAGYDVIHLAGANMGILQQFLSPFYNRRRDEFADGVRFLELVHDEVRSRAGDVPLMTKVPAETAAPPVVRRRLSADDAVGICARLADYGYDAVVPVTASVFWDASVVRGEYPARAWSDDRYRAGYEAAFGGRLRARLVAFGNWLESKAYDFEPAWNADLCRRVRRAVDVPVLCEGGIRGRAETDRLLGGACDAVGMGRPFYAEPRLPARLLGADGADGEGDAEAVCENCNNCAVPQATGAPGVCRTPRVLREAGALRRAGAYEPSEER</sequence>
<accession>A0ABU2FXH1</accession>
<evidence type="ECO:0000313" key="4">
    <source>
        <dbReference type="EMBL" id="MDS0293230.1"/>
    </source>
</evidence>
<keyword evidence="1" id="KW-0285">Flavoprotein</keyword>
<dbReference type="Gene3D" id="3.20.20.70">
    <property type="entry name" value="Aldolase class I"/>
    <property type="match status" value="1"/>
</dbReference>
<proteinExistence type="predicted"/>
<evidence type="ECO:0000256" key="2">
    <source>
        <dbReference type="ARBA" id="ARBA00023002"/>
    </source>
</evidence>
<reference evidence="4 5" key="1">
    <citation type="submission" date="2022-06" db="EMBL/GenBank/DDBJ databases">
        <title>Halogeometricum sp. a new haloarchaeum isolate from saline soil.</title>
        <authorList>
            <person name="Strakova D."/>
            <person name="Galisteo C."/>
            <person name="Sanchez-Porro C."/>
            <person name="Ventosa A."/>
        </authorList>
    </citation>
    <scope>NUCLEOTIDE SEQUENCE [LARGE SCALE GENOMIC DNA]</scope>
    <source>
        <strain evidence="5">S3BR25-2</strain>
    </source>
</reference>
<name>A0ABU2FXH1_9EURY</name>
<dbReference type="PANTHER" id="PTHR43656">
    <property type="entry name" value="BINDING OXIDOREDUCTASE, PUTATIVE (AFU_ORTHOLOGUE AFUA_2G08260)-RELATED"/>
    <property type="match status" value="1"/>
</dbReference>
<evidence type="ECO:0000313" key="5">
    <source>
        <dbReference type="Proteomes" id="UP001254813"/>
    </source>
</evidence>
<keyword evidence="5" id="KW-1185">Reference proteome</keyword>
<dbReference type="Pfam" id="PF00724">
    <property type="entry name" value="Oxidored_FMN"/>
    <property type="match status" value="1"/>
</dbReference>
<keyword evidence="2" id="KW-0560">Oxidoreductase</keyword>
<feature type="domain" description="NADH:flavin oxidoreductase/NADH oxidase N-terminal" evidence="3">
    <location>
        <begin position="6"/>
        <end position="227"/>
    </location>
</feature>
<evidence type="ECO:0000259" key="3">
    <source>
        <dbReference type="Pfam" id="PF00724"/>
    </source>
</evidence>
<organism evidence="4 5">
    <name type="scientific">Halogeometricum luteum</name>
    <dbReference type="NCBI Taxonomy" id="2950537"/>
    <lineage>
        <taxon>Archaea</taxon>
        <taxon>Methanobacteriati</taxon>
        <taxon>Methanobacteriota</taxon>
        <taxon>Stenosarchaea group</taxon>
        <taxon>Halobacteria</taxon>
        <taxon>Halobacteriales</taxon>
        <taxon>Haloferacaceae</taxon>
        <taxon>Halogeometricum</taxon>
    </lineage>
</organism>
<comment type="caution">
    <text evidence="4">The sequence shown here is derived from an EMBL/GenBank/DDBJ whole genome shotgun (WGS) entry which is preliminary data.</text>
</comment>
<gene>
    <name evidence="4" type="ORF">NDI79_03465</name>
</gene>